<dbReference type="EMBL" id="JAQIZZ010000006">
    <property type="protein sequence ID" value="KAJ5537822.1"/>
    <property type="molecule type" value="Genomic_DNA"/>
</dbReference>
<keyword evidence="2" id="KW-0862">Zinc</keyword>
<organism evidence="7 8">
    <name type="scientific">Penicillium frequentans</name>
    <dbReference type="NCBI Taxonomy" id="3151616"/>
    <lineage>
        <taxon>Eukaryota</taxon>
        <taxon>Fungi</taxon>
        <taxon>Dikarya</taxon>
        <taxon>Ascomycota</taxon>
        <taxon>Pezizomycotina</taxon>
        <taxon>Eurotiomycetes</taxon>
        <taxon>Eurotiomycetidae</taxon>
        <taxon>Eurotiales</taxon>
        <taxon>Aspergillaceae</taxon>
        <taxon>Penicillium</taxon>
    </lineage>
</organism>
<keyword evidence="3" id="KW-0805">Transcription regulation</keyword>
<keyword evidence="4" id="KW-0804">Transcription</keyword>
<comment type="caution">
    <text evidence="7">The sequence shown here is derived from an EMBL/GenBank/DDBJ whole genome shotgun (WGS) entry which is preliminary data.</text>
</comment>
<evidence type="ECO:0000256" key="6">
    <source>
        <dbReference type="SAM" id="MobiDB-lite"/>
    </source>
</evidence>
<keyword evidence="5" id="KW-0539">Nucleus</keyword>
<evidence type="ECO:0000313" key="7">
    <source>
        <dbReference type="EMBL" id="KAJ5537822.1"/>
    </source>
</evidence>
<accession>A0AAD6GEJ7</accession>
<evidence type="ECO:0000256" key="4">
    <source>
        <dbReference type="ARBA" id="ARBA00023163"/>
    </source>
</evidence>
<gene>
    <name evidence="7" type="ORF">N7494_007301</name>
</gene>
<feature type="region of interest" description="Disordered" evidence="6">
    <location>
        <begin position="67"/>
        <end position="101"/>
    </location>
</feature>
<dbReference type="GO" id="GO:0046872">
    <property type="term" value="F:metal ion binding"/>
    <property type="evidence" value="ECO:0007669"/>
    <property type="project" value="UniProtKB-KW"/>
</dbReference>
<dbReference type="AlphaFoldDB" id="A0AAD6GEJ7"/>
<reference evidence="7 8" key="1">
    <citation type="journal article" date="2023" name="IMA Fungus">
        <title>Comparative genomic study of the Penicillium genus elucidates a diverse pangenome and 15 lateral gene transfer events.</title>
        <authorList>
            <person name="Petersen C."/>
            <person name="Sorensen T."/>
            <person name="Nielsen M.R."/>
            <person name="Sondergaard T.E."/>
            <person name="Sorensen J.L."/>
            <person name="Fitzpatrick D.A."/>
            <person name="Frisvad J.C."/>
            <person name="Nielsen K.L."/>
        </authorList>
    </citation>
    <scope>NUCLEOTIDE SEQUENCE [LARGE SCALE GENOMIC DNA]</scope>
    <source>
        <strain evidence="7 8">IBT 35679</strain>
    </source>
</reference>
<proteinExistence type="predicted"/>
<evidence type="ECO:0000256" key="1">
    <source>
        <dbReference type="ARBA" id="ARBA00022723"/>
    </source>
</evidence>
<evidence type="ECO:0000256" key="2">
    <source>
        <dbReference type="ARBA" id="ARBA00022833"/>
    </source>
</evidence>
<protein>
    <recommendedName>
        <fullName evidence="9">Transcription factor domain-containing protein</fullName>
    </recommendedName>
</protein>
<keyword evidence="1" id="KW-0479">Metal-binding</keyword>
<evidence type="ECO:0000313" key="8">
    <source>
        <dbReference type="Proteomes" id="UP001220324"/>
    </source>
</evidence>
<evidence type="ECO:0000256" key="3">
    <source>
        <dbReference type="ARBA" id="ARBA00023015"/>
    </source>
</evidence>
<dbReference type="PANTHER" id="PTHR47660:SF3">
    <property type="entry name" value="FINGER DOMAIN PROTEIN, PUTATIVE (AFU_ORTHOLOGUE AFUA_4G03310)-RELATED"/>
    <property type="match status" value="1"/>
</dbReference>
<evidence type="ECO:0008006" key="9">
    <source>
        <dbReference type="Google" id="ProtNLM"/>
    </source>
</evidence>
<evidence type="ECO:0000256" key="5">
    <source>
        <dbReference type="ARBA" id="ARBA00023242"/>
    </source>
</evidence>
<name>A0AAD6GEJ7_9EURO</name>
<dbReference type="PANTHER" id="PTHR47660">
    <property type="entry name" value="TRANSCRIPTION FACTOR WITH C2H2 AND ZN(2)-CYS(6) DNA BINDING DOMAIN (EUROFUNG)-RELATED-RELATED"/>
    <property type="match status" value="1"/>
</dbReference>
<keyword evidence="8" id="KW-1185">Reference proteome</keyword>
<sequence>MLLQRIEKWHNCLILFQFPHGTGTWNIAAKQQTGLACEPCHVAPAARPRQNAPALIHRALGACDAASNRPGRRQLPKQGGADEALSIDLRTPADPVNTNLDDGSAVSLMANLEKLADDMIWDADSNSTDFLLMDPSLADPKGVQASASTMTTAPTVTSTPDFTFGLQSWSMDPSDLAVALPAPPKVSPLADAGFLTRLPIDDPIAQRNATHMIQILRAFPQMMIRRAVFPPFIHPHWHRADESEVRKSLPEPLGNCMSIAHMFASRTPDTRAFVWNAIRTEQRRLMDQSESFGPEDLLASIQCYIVYIIMRVVDDAAYHSEHDLNMLLTFATLCSRFRAICQGPFSHPEQTHPSRAWPDWVFAESRRRVACIWFIIGQVISTKTGIPCDTSEEYHCLPLPGGRSLWECRTNQGWEAEYSATQTTIPGRQLTYFGDLMEAQKASSDPSIIHKIDFWNAEADTVGFMLTLATAMI</sequence>
<dbReference type="Proteomes" id="UP001220324">
    <property type="component" value="Unassembled WGS sequence"/>
</dbReference>